<evidence type="ECO:0000256" key="1">
    <source>
        <dbReference type="SAM" id="MobiDB-lite"/>
    </source>
</evidence>
<evidence type="ECO:0000313" key="3">
    <source>
        <dbReference type="EMBL" id="MCL7032479.1"/>
    </source>
</evidence>
<dbReference type="EMBL" id="JAJJMA010123913">
    <property type="protein sequence ID" value="MCL7032479.1"/>
    <property type="molecule type" value="Genomic_DNA"/>
</dbReference>
<dbReference type="AlphaFoldDB" id="A0AA41V673"/>
<proteinExistence type="predicted"/>
<gene>
    <name evidence="3" type="ORF">MKW94_004983</name>
</gene>
<keyword evidence="4" id="KW-1185">Reference proteome</keyword>
<sequence length="257" mass="28265">MVGASKYSLSLENYVDFFQNPQQHFLNKKHLNQVMSMHGFLKLEVPRADIVEELKTLTLESPFRSTLKENITSSSAALLDPEEINKDLATLRWNEWSIDSIQIHRSGREALPPGEERQYSIKFVESEKSSSSKKTPALKKNKKGLTDISNLPADNLNSSNSKQIQAKKKISTDSDSATVQGTNGVKSSGGRKRKVGIQNENSQLPANFLFPLAGESTNGGKFKLMAKSLKDTDPILPPPPVSSTTSTTTATTPPESF</sequence>
<feature type="compositionally biased region" description="Polar residues" evidence="1">
    <location>
        <begin position="155"/>
        <end position="164"/>
    </location>
</feature>
<evidence type="ECO:0000259" key="2">
    <source>
        <dbReference type="Pfam" id="PF25042"/>
    </source>
</evidence>
<evidence type="ECO:0000313" key="4">
    <source>
        <dbReference type="Proteomes" id="UP001177140"/>
    </source>
</evidence>
<feature type="compositionally biased region" description="Low complexity" evidence="1">
    <location>
        <begin position="242"/>
        <end position="257"/>
    </location>
</feature>
<dbReference type="Proteomes" id="UP001177140">
    <property type="component" value="Unassembled WGS sequence"/>
</dbReference>
<reference evidence="3" key="1">
    <citation type="submission" date="2022-03" db="EMBL/GenBank/DDBJ databases">
        <title>A functionally conserved STORR gene fusion in Papaver species that diverged 16.8 million years ago.</title>
        <authorList>
            <person name="Catania T."/>
        </authorList>
    </citation>
    <scope>NUCLEOTIDE SEQUENCE</scope>
    <source>
        <strain evidence="3">S-191538</strain>
    </source>
</reference>
<feature type="region of interest" description="Disordered" evidence="1">
    <location>
        <begin position="230"/>
        <end position="257"/>
    </location>
</feature>
<dbReference type="PANTHER" id="PTHR35096:SF8">
    <property type="entry name" value="OS03G0308600 PROTEIN"/>
    <property type="match status" value="1"/>
</dbReference>
<feature type="domain" description="DUF7787" evidence="2">
    <location>
        <begin position="7"/>
        <end position="59"/>
    </location>
</feature>
<dbReference type="Pfam" id="PF25042">
    <property type="entry name" value="DUF7787"/>
    <property type="match status" value="1"/>
</dbReference>
<feature type="compositionally biased region" description="Polar residues" evidence="1">
    <location>
        <begin position="173"/>
        <end position="186"/>
    </location>
</feature>
<dbReference type="InterPro" id="IPR056689">
    <property type="entry name" value="DUF7787"/>
</dbReference>
<feature type="region of interest" description="Disordered" evidence="1">
    <location>
        <begin position="124"/>
        <end position="200"/>
    </location>
</feature>
<accession>A0AA41V673</accession>
<comment type="caution">
    <text evidence="3">The sequence shown here is derived from an EMBL/GenBank/DDBJ whole genome shotgun (WGS) entry which is preliminary data.</text>
</comment>
<organism evidence="3 4">
    <name type="scientific">Papaver nudicaule</name>
    <name type="common">Iceland poppy</name>
    <dbReference type="NCBI Taxonomy" id="74823"/>
    <lineage>
        <taxon>Eukaryota</taxon>
        <taxon>Viridiplantae</taxon>
        <taxon>Streptophyta</taxon>
        <taxon>Embryophyta</taxon>
        <taxon>Tracheophyta</taxon>
        <taxon>Spermatophyta</taxon>
        <taxon>Magnoliopsida</taxon>
        <taxon>Ranunculales</taxon>
        <taxon>Papaveraceae</taxon>
        <taxon>Papaveroideae</taxon>
        <taxon>Papaver</taxon>
    </lineage>
</organism>
<name>A0AA41V673_PAPNU</name>
<dbReference type="PANTHER" id="PTHR35096">
    <property type="entry name" value="BNAA08G28570D PROTEIN"/>
    <property type="match status" value="1"/>
</dbReference>
<protein>
    <recommendedName>
        <fullName evidence="2">DUF7787 domain-containing protein</fullName>
    </recommendedName>
</protein>